<dbReference type="SMART" id="SM00382">
    <property type="entry name" value="AAA"/>
    <property type="match status" value="1"/>
</dbReference>
<evidence type="ECO:0000313" key="4">
    <source>
        <dbReference type="Proteomes" id="UP000538566"/>
    </source>
</evidence>
<dbReference type="EMBL" id="JACHOA010000008">
    <property type="protein sequence ID" value="MBB4615377.1"/>
    <property type="molecule type" value="Genomic_DNA"/>
</dbReference>
<evidence type="ECO:0000259" key="2">
    <source>
        <dbReference type="SMART" id="SM00382"/>
    </source>
</evidence>
<feature type="domain" description="AAA+ ATPase" evidence="2">
    <location>
        <begin position="317"/>
        <end position="457"/>
    </location>
</feature>
<evidence type="ECO:0000313" key="3">
    <source>
        <dbReference type="EMBL" id="MBB4615377.1"/>
    </source>
</evidence>
<feature type="region of interest" description="Disordered" evidence="1">
    <location>
        <begin position="1388"/>
        <end position="1407"/>
    </location>
</feature>
<reference evidence="3 4" key="1">
    <citation type="submission" date="2020-08" db="EMBL/GenBank/DDBJ databases">
        <title>Genomic Encyclopedia of Type Strains, Phase IV (KMG-IV): sequencing the most valuable type-strain genomes for metagenomic binning, comparative biology and taxonomic classification.</title>
        <authorList>
            <person name="Goeker M."/>
        </authorList>
    </citation>
    <scope>NUCLEOTIDE SEQUENCE [LARGE SCALE GENOMIC DNA]</scope>
    <source>
        <strain evidence="3 4">DSM 17507</strain>
    </source>
</reference>
<accession>A0A7W7EVE5</accession>
<dbReference type="SUPFAM" id="SSF52540">
    <property type="entry name" value="P-loop containing nucleoside triphosphate hydrolases"/>
    <property type="match status" value="1"/>
</dbReference>
<comment type="caution">
    <text evidence="3">The sequence shown here is derived from an EMBL/GenBank/DDBJ whole genome shotgun (WGS) entry which is preliminary data.</text>
</comment>
<feature type="region of interest" description="Disordered" evidence="1">
    <location>
        <begin position="1"/>
        <end position="23"/>
    </location>
</feature>
<protein>
    <recommendedName>
        <fullName evidence="2">AAA+ ATPase domain-containing protein</fullName>
    </recommendedName>
</protein>
<proteinExistence type="predicted"/>
<name>A0A7W7EVE5_9SPHN</name>
<dbReference type="Proteomes" id="UP000538566">
    <property type="component" value="Unassembled WGS sequence"/>
</dbReference>
<keyword evidence="4" id="KW-1185">Reference proteome</keyword>
<dbReference type="InterPro" id="IPR003593">
    <property type="entry name" value="AAA+_ATPase"/>
</dbReference>
<evidence type="ECO:0000256" key="1">
    <source>
        <dbReference type="SAM" id="MobiDB-lite"/>
    </source>
</evidence>
<feature type="region of interest" description="Disordered" evidence="1">
    <location>
        <begin position="1360"/>
        <end position="1382"/>
    </location>
</feature>
<dbReference type="OrthoDB" id="7591734at2"/>
<gene>
    <name evidence="3" type="ORF">GGR37_003673</name>
</gene>
<sequence>MNQEPAKPPKDESGGSSPVGRGGAGTYIEGELGAYYLLQMLAGSEARGLPDALIERVQFQGMDEGYALDDLIVHAVSKNGSSILEIQSKRTATFAPKDPIFISVCDQIARSAPDSPPTDRHLLAVAIQRTSFAISGPYQDVLAWARSAASGSQFFARLALKGVASPKMRDFGQAFRTHLVAHGIADDDEVIWSIIRRFLILEFDFESGAPQARDYALMLARQVLAPEDADRAEGFWSDLIALVIKTGTTGGSLTRRALIDTVTAHGFRLAGDRNFLLARSKLSDMSRHALTDIGTSVGGITLPRLSALAAVEEARDAHRFIEITGDPGVGKSWVLRHLAERQAREGQVIVFDPITTPDGGWSALSERLGIPATAREFLGDIAASGGGILFIDGLEMFAAPERQRTVNDVLREIASIEGFSVVVSTRPDLGVEGSSWLAEDAIARFGAPHRVLVGELDEDEVAVLIEMAPELRALLLPDHPAAPIARNLYRLTQLLKVPSTVDIRTEAALAHHWWDSADGAETKDKRAAQRLLAGLAEAVLSGRDTIDVATDSDARTHLLNSRSLSETHRDKLGFGHDVLRDWAIGARLDEDITLLDGVDLTVPPSPRLARGIEFAGRFALESATDGAAWRLLLDALGRPGAHAAWRRQALLAITRSELSAELLSRCSKTLLAQGGALLIELCTAIIAVETMSAAVLFAQIKAAGFEVPEGTAALRTASSPSAPAVLMWCFNHQAQIPVHAIASVVKLVEIQFFLAMTNSAYGQATAGMLFDWLLQLDVRETAIAIPSPADAPRLAGDERWRMIEDLRSMTLLLAANAPEKAKAYLRTVARENDIYKVKAIRPFSKALASVAPAELAALIEASLIEKPRKRRSRGESTGRVFGFADSDYLPASPAQPPFLELLDVDPQIGLALIRTLVAASVDGHADGKTTETNGFTIVVDGTPRIFPWVQTYFWSRQSQAPESSVGSALKALEAWSHERLDRGEEVATVLQDILGPEGSCAAYLVVAIDVLMSHWPATRDALVPFVANPHILASDRDRASIEMFAGMMAGEKEPSGRVLLADLAKRGSRRFTLEELMFFYLGDDDASSAVRRLLAQAVDELGPYEESDTFRYPAFMGAHALNLLDRANWVEADGQFSFVPPPAEAEHLARLETASRARALSSDIGAKIQLATNDPARGSAETARQAAEYAAGDLPDDRDEDYLKARSTRLIATAMLVARDGDDALLAEYEAWVRAVIDIALIEEMDAYGSGETLSFNRPGMAICALVHLWHRRKLRADRGRLVEAAVRGDRAAIPAFIAARGTIDDADPRVIKSAIRMALARRRYRWHPYNDDPADKIAYEAQRARQDGEAVSAEIAWLDGGPEPDWPALPDERPSLRNRPRAILSRDRARSKFEQDEAEESWTPRSKKASVHVETQGIAKWLALLNQEGCLRPEWFEEIVDTYAPWSARLNAHGYSADAELDRSPDDWNQQFYLLVAAVIMDTAQDRLDALLKPILELPDRSFCDVADTLTRAADACYFNERGRPADRACAIRRQLVTRTMALDRWAWDRGPGELRIDFESGPTIGVMLMNEYNLVSSPRSYLVPAVFDRIDPLLETLRPMMPGGPTAFVALCTMNTLLIGPTARHLDFLLFAIESWLEVTGGDRAMWHELAIGRKVAQWFESATKGDPSLCRRDHAQRLRIDAMLGRLVSLGVSEAHELELKIEAERNSPA</sequence>
<dbReference type="RefSeq" id="WP_144907369.1">
    <property type="nucleotide sequence ID" value="NZ_JACHOA010000008.1"/>
</dbReference>
<dbReference type="InterPro" id="IPR027417">
    <property type="entry name" value="P-loop_NTPase"/>
</dbReference>
<organism evidence="3 4">
    <name type="scientific">Novosphingobium taihuense</name>
    <dbReference type="NCBI Taxonomy" id="260085"/>
    <lineage>
        <taxon>Bacteria</taxon>
        <taxon>Pseudomonadati</taxon>
        <taxon>Pseudomonadota</taxon>
        <taxon>Alphaproteobacteria</taxon>
        <taxon>Sphingomonadales</taxon>
        <taxon>Sphingomonadaceae</taxon>
        <taxon>Novosphingobium</taxon>
    </lineage>
</organism>